<dbReference type="PANTHER" id="PTHR43547:SF2">
    <property type="entry name" value="HYBRID SIGNAL TRANSDUCTION HISTIDINE KINASE C"/>
    <property type="match status" value="1"/>
</dbReference>
<dbReference type="SUPFAM" id="SSF63829">
    <property type="entry name" value="Calcium-dependent phosphotriesterase"/>
    <property type="match status" value="3"/>
</dbReference>
<dbReference type="Pfam" id="PF07495">
    <property type="entry name" value="Y_Y_Y"/>
    <property type="match status" value="1"/>
</dbReference>
<dbReference type="EC" id="2.7.13.3" evidence="2"/>
<feature type="domain" description="Histidine kinase" evidence="10">
    <location>
        <begin position="844"/>
        <end position="1065"/>
    </location>
</feature>
<evidence type="ECO:0000256" key="8">
    <source>
        <dbReference type="SAM" id="Phobius"/>
    </source>
</evidence>
<feature type="domain" description="HTH araC/xylS-type" evidence="9">
    <location>
        <begin position="1255"/>
        <end position="1354"/>
    </location>
</feature>
<dbReference type="Gene3D" id="1.10.10.60">
    <property type="entry name" value="Homeodomain-like"/>
    <property type="match status" value="1"/>
</dbReference>
<keyword evidence="8" id="KW-0812">Transmembrane</keyword>
<dbReference type="InterPro" id="IPR015943">
    <property type="entry name" value="WD40/YVTN_repeat-like_dom_sf"/>
</dbReference>
<keyword evidence="5" id="KW-0238">DNA-binding</keyword>
<evidence type="ECO:0000313" key="12">
    <source>
        <dbReference type="EMBL" id="TKC09383.1"/>
    </source>
</evidence>
<dbReference type="CDD" id="cd00075">
    <property type="entry name" value="HATPase"/>
    <property type="match status" value="1"/>
</dbReference>
<dbReference type="Gene3D" id="2.60.40.10">
    <property type="entry name" value="Immunoglobulins"/>
    <property type="match status" value="1"/>
</dbReference>
<evidence type="ECO:0000256" key="4">
    <source>
        <dbReference type="ARBA" id="ARBA00023015"/>
    </source>
</evidence>
<dbReference type="PROSITE" id="PS00041">
    <property type="entry name" value="HTH_ARAC_FAMILY_1"/>
    <property type="match status" value="1"/>
</dbReference>
<evidence type="ECO:0000259" key="10">
    <source>
        <dbReference type="PROSITE" id="PS50109"/>
    </source>
</evidence>
<dbReference type="InterPro" id="IPR036890">
    <property type="entry name" value="HATPase_C_sf"/>
</dbReference>
<keyword evidence="3 7" id="KW-0597">Phosphoprotein</keyword>
<dbReference type="SUPFAM" id="SSF55874">
    <property type="entry name" value="ATPase domain of HSP90 chaperone/DNA topoisomerase II/histidine kinase"/>
    <property type="match status" value="1"/>
</dbReference>
<dbReference type="InterPro" id="IPR009057">
    <property type="entry name" value="Homeodomain-like_sf"/>
</dbReference>
<dbReference type="Pfam" id="PF00072">
    <property type="entry name" value="Response_reg"/>
    <property type="match status" value="1"/>
</dbReference>
<dbReference type="Gene3D" id="2.130.10.10">
    <property type="entry name" value="YVTN repeat-like/Quinoprotein amine dehydrogenase"/>
    <property type="match status" value="2"/>
</dbReference>
<dbReference type="SUPFAM" id="SSF52172">
    <property type="entry name" value="CheY-like"/>
    <property type="match status" value="1"/>
</dbReference>
<dbReference type="FunFam" id="2.60.40.10:FF:000791">
    <property type="entry name" value="Two-component system sensor histidine kinase/response regulator"/>
    <property type="match status" value="1"/>
</dbReference>
<dbReference type="Pfam" id="PF07494">
    <property type="entry name" value="Reg_prop"/>
    <property type="match status" value="7"/>
</dbReference>
<feature type="domain" description="Response regulatory" evidence="11">
    <location>
        <begin position="1108"/>
        <end position="1223"/>
    </location>
</feature>
<dbReference type="GO" id="GO:0003700">
    <property type="term" value="F:DNA-binding transcription factor activity"/>
    <property type="evidence" value="ECO:0007669"/>
    <property type="project" value="InterPro"/>
</dbReference>
<dbReference type="PANTHER" id="PTHR43547">
    <property type="entry name" value="TWO-COMPONENT HISTIDINE KINASE"/>
    <property type="match status" value="1"/>
</dbReference>
<dbReference type="CDD" id="cd00082">
    <property type="entry name" value="HisKA"/>
    <property type="match status" value="1"/>
</dbReference>
<gene>
    <name evidence="12" type="ORF">FA047_04620</name>
</gene>
<dbReference type="GO" id="GO:0043565">
    <property type="term" value="F:sequence-specific DNA binding"/>
    <property type="evidence" value="ECO:0007669"/>
    <property type="project" value="InterPro"/>
</dbReference>
<dbReference type="PROSITE" id="PS50110">
    <property type="entry name" value="RESPONSE_REGULATORY"/>
    <property type="match status" value="1"/>
</dbReference>
<feature type="modified residue" description="4-aspartylphosphate" evidence="7">
    <location>
        <position position="1156"/>
    </location>
</feature>
<dbReference type="Proteomes" id="UP000307244">
    <property type="component" value="Unassembled WGS sequence"/>
</dbReference>
<dbReference type="InterPro" id="IPR011006">
    <property type="entry name" value="CheY-like_superfamily"/>
</dbReference>
<comment type="caution">
    <text evidence="12">The sequence shown here is derived from an EMBL/GenBank/DDBJ whole genome shotgun (WGS) entry which is preliminary data.</text>
</comment>
<dbReference type="CDD" id="cd17574">
    <property type="entry name" value="REC_OmpR"/>
    <property type="match status" value="1"/>
</dbReference>
<accession>A0A4U1CPF5</accession>
<dbReference type="SMART" id="SM00387">
    <property type="entry name" value="HATPase_c"/>
    <property type="match status" value="1"/>
</dbReference>
<keyword evidence="6" id="KW-0804">Transcription</keyword>
<organism evidence="12 13">
    <name type="scientific">Pedobacter frigoris</name>
    <dbReference type="NCBI Taxonomy" id="2571272"/>
    <lineage>
        <taxon>Bacteria</taxon>
        <taxon>Pseudomonadati</taxon>
        <taxon>Bacteroidota</taxon>
        <taxon>Sphingobacteriia</taxon>
        <taxon>Sphingobacteriales</taxon>
        <taxon>Sphingobacteriaceae</taxon>
        <taxon>Pedobacter</taxon>
    </lineage>
</organism>
<protein>
    <recommendedName>
        <fullName evidence="2">histidine kinase</fullName>
        <ecNumber evidence="2">2.7.13.3</ecNumber>
    </recommendedName>
</protein>
<dbReference type="SMART" id="SM00388">
    <property type="entry name" value="HisKA"/>
    <property type="match status" value="1"/>
</dbReference>
<dbReference type="PRINTS" id="PR00344">
    <property type="entry name" value="BCTRLSENSOR"/>
</dbReference>
<feature type="transmembrane region" description="Helical" evidence="8">
    <location>
        <begin position="801"/>
        <end position="823"/>
    </location>
</feature>
<evidence type="ECO:0000256" key="6">
    <source>
        <dbReference type="ARBA" id="ARBA00023163"/>
    </source>
</evidence>
<dbReference type="InterPro" id="IPR005467">
    <property type="entry name" value="His_kinase_dom"/>
</dbReference>
<evidence type="ECO:0000259" key="11">
    <source>
        <dbReference type="PROSITE" id="PS50110"/>
    </source>
</evidence>
<keyword evidence="8" id="KW-0472">Membrane</keyword>
<dbReference type="InterPro" id="IPR036097">
    <property type="entry name" value="HisK_dim/P_sf"/>
</dbReference>
<dbReference type="Gene3D" id="1.10.287.130">
    <property type="match status" value="1"/>
</dbReference>
<keyword evidence="13" id="KW-1185">Reference proteome</keyword>
<dbReference type="InterPro" id="IPR003594">
    <property type="entry name" value="HATPase_dom"/>
</dbReference>
<comment type="catalytic activity">
    <reaction evidence="1">
        <text>ATP + protein L-histidine = ADP + protein N-phospho-L-histidine.</text>
        <dbReference type="EC" id="2.7.13.3"/>
    </reaction>
</comment>
<evidence type="ECO:0000256" key="7">
    <source>
        <dbReference type="PROSITE-ProRule" id="PRU00169"/>
    </source>
</evidence>
<evidence type="ECO:0000256" key="2">
    <source>
        <dbReference type="ARBA" id="ARBA00012438"/>
    </source>
</evidence>
<dbReference type="InterPro" id="IPR001789">
    <property type="entry name" value="Sig_transdc_resp-reg_receiver"/>
</dbReference>
<dbReference type="InterPro" id="IPR018062">
    <property type="entry name" value="HTH_AraC-typ_CS"/>
</dbReference>
<dbReference type="OrthoDB" id="9809670at2"/>
<dbReference type="InterPro" id="IPR011123">
    <property type="entry name" value="Y_Y_Y"/>
</dbReference>
<dbReference type="Gene3D" id="3.40.50.2300">
    <property type="match status" value="1"/>
</dbReference>
<dbReference type="InterPro" id="IPR003661">
    <property type="entry name" value="HisK_dim/P_dom"/>
</dbReference>
<dbReference type="SMART" id="SM00448">
    <property type="entry name" value="REC"/>
    <property type="match status" value="1"/>
</dbReference>
<dbReference type="Pfam" id="PF02518">
    <property type="entry name" value="HATPase_c"/>
    <property type="match status" value="1"/>
</dbReference>
<evidence type="ECO:0000313" key="13">
    <source>
        <dbReference type="Proteomes" id="UP000307244"/>
    </source>
</evidence>
<keyword evidence="4" id="KW-0805">Transcription regulation</keyword>
<dbReference type="InterPro" id="IPR013783">
    <property type="entry name" value="Ig-like_fold"/>
</dbReference>
<dbReference type="GO" id="GO:0000155">
    <property type="term" value="F:phosphorelay sensor kinase activity"/>
    <property type="evidence" value="ECO:0007669"/>
    <property type="project" value="InterPro"/>
</dbReference>
<evidence type="ECO:0000256" key="1">
    <source>
        <dbReference type="ARBA" id="ARBA00000085"/>
    </source>
</evidence>
<dbReference type="SUPFAM" id="SSF46689">
    <property type="entry name" value="Homeodomain-like"/>
    <property type="match status" value="1"/>
</dbReference>
<dbReference type="PROSITE" id="PS01124">
    <property type="entry name" value="HTH_ARAC_FAMILY_2"/>
    <property type="match status" value="1"/>
</dbReference>
<evidence type="ECO:0000256" key="3">
    <source>
        <dbReference type="ARBA" id="ARBA00022553"/>
    </source>
</evidence>
<evidence type="ECO:0000259" key="9">
    <source>
        <dbReference type="PROSITE" id="PS01124"/>
    </source>
</evidence>
<dbReference type="PROSITE" id="PS50109">
    <property type="entry name" value="HIS_KIN"/>
    <property type="match status" value="1"/>
</dbReference>
<sequence length="1356" mass="154429">MKKELIVFYFLFILLLQKKGFAQHDISFGNLTLEQGLSQNSVVSIGQDKNQFMWFGTRHGLNRYDGSQFKIYTNNPKNANSISNNIIESIFTDSKGTLWLGTSSGLNKYDSKNDNFIRITTKNNGLSNDIINCIYEDWDKNLWIGTDSGLNLLINRKKNIFKKFYFKDDGNNPRLNSIYSILRDKDGTIWIGSNSGLIKMNITKEGKTLAQVFRKTHNVGSISSDYIADIARDHDNNLWIATDKGVNLYNPWKGSFLNYSHQQGIANSLIHDDIREILVHKNGNLWIGTQEGLSILDPTTKTFSNYRHNPDINTSLSQNSIHSMFQDLNGTIWIGSFYGGIDLVYPYPGAFHNYRASGFVPSINSNIVRAIVEDKQKNLWIGTEGGGLNYFDRRNRRYSHYKMIPGHQNAMPSNLVKSLFHNRNGKIFIGMHEGFISVFNPDTKRFEHITNTADKLGNKGNADIMTLMEDSWGTFWVGSRDGLNNIVRTPGGFAKKTVKSDLEKQLINKYVQTVIEDSSRNIWIGTVKGLHIYNPATHKMEVFLKKEGDIDCLQSDYINCIIQTSKNQFCIGTYFGGVSVFDVANRKFKTYTETDGLCNNNVLGMIKDDDGNLWISTDNGLSKMNLKTGRFNTYTKSDGLAGNDFNMRSFLKTSEGEFFFGGYNGLTSFFPNQIEVNNTVSPITFTGLKLFNETVQVDNTNIMMRENIIYSPKLKFNHDHNNFTISYALLNYIKPDKNKYYYKLEGYDKDWISTSLPYATYTNLPSGNYIFNVKGINNDGTPGGNLATIGINMLPPFWASWWAYLFYFFLFSSILFVTLRYFFVKAMLKKSENLQKMKLNFFTYVAHEIRTPLTLILGPIEHLLNTSKNYPEINNQVIPLKNNADRLMRLVTELMDFRKAETGHLKLQVSIGDLVGFCDEIFVAFKDMAVSRNIEYNFITDQESTELYFDKGQLEKVLFNLIANAFKFSNKGGKVELSIHQTSQEVEIRITDNGQGIPYESQNKLFSDYFQVDEQESNHIGSGIGLALSKGIIDAHHGKIEIVSTPATIEQNGYTCFTIKLKTGKAHFKKEELLEVKETASLHKVYLQQDAPPIFVNQNTDVVKSNEMILIVEDNIEIIQLLVDAISPNYQIETCMNGLSGLKIAVELLPDLIICDVMMPLMDGLELCHKLKTDERTSHIPIILLTARSSYDHQLAGYETGADVYVTKPFSMALLNLSIKNLLAARDTMRKKFSQEINLQPQNVTINSTDHAFIDRTIKYIEKHMADENFGVFDLAKEMGMSLPILYKKIRAMTDLSVNDFVKSIRLKRASQLLKQNVYTISEISYMVGFNDPKYFSREFKRVYGETPKTFSKSLS</sequence>
<dbReference type="SUPFAM" id="SSF47384">
    <property type="entry name" value="Homodimeric domain of signal transducing histidine kinase"/>
    <property type="match status" value="1"/>
</dbReference>
<dbReference type="EMBL" id="SWBQ01000001">
    <property type="protein sequence ID" value="TKC09383.1"/>
    <property type="molecule type" value="Genomic_DNA"/>
</dbReference>
<name>A0A4U1CPF5_9SPHI</name>
<dbReference type="Pfam" id="PF00512">
    <property type="entry name" value="HisKA"/>
    <property type="match status" value="1"/>
</dbReference>
<reference evidence="12 13" key="1">
    <citation type="submission" date="2019-04" db="EMBL/GenBank/DDBJ databases">
        <title>Pedobacter sp. RP-3-15 sp. nov., isolated from Arctic soil.</title>
        <authorList>
            <person name="Dahal R.H."/>
            <person name="Kim D.-U."/>
        </authorList>
    </citation>
    <scope>NUCLEOTIDE SEQUENCE [LARGE SCALE GENOMIC DNA]</scope>
    <source>
        <strain evidence="12 13">RP-3-15</strain>
    </source>
</reference>
<keyword evidence="8" id="KW-1133">Transmembrane helix</keyword>
<dbReference type="InterPro" id="IPR018060">
    <property type="entry name" value="HTH_AraC"/>
</dbReference>
<dbReference type="InterPro" id="IPR004358">
    <property type="entry name" value="Sig_transdc_His_kin-like_C"/>
</dbReference>
<dbReference type="InterPro" id="IPR011110">
    <property type="entry name" value="Reg_prop"/>
</dbReference>
<proteinExistence type="predicted"/>
<evidence type="ECO:0000256" key="5">
    <source>
        <dbReference type="ARBA" id="ARBA00023125"/>
    </source>
</evidence>
<dbReference type="RefSeq" id="WP_136834794.1">
    <property type="nucleotide sequence ID" value="NZ_SWBQ01000001.1"/>
</dbReference>
<dbReference type="SMART" id="SM00342">
    <property type="entry name" value="HTH_ARAC"/>
    <property type="match status" value="1"/>
</dbReference>
<dbReference type="Gene3D" id="3.30.565.10">
    <property type="entry name" value="Histidine kinase-like ATPase, C-terminal domain"/>
    <property type="match status" value="1"/>
</dbReference>
<dbReference type="Pfam" id="PF12833">
    <property type="entry name" value="HTH_18"/>
    <property type="match status" value="1"/>
</dbReference>